<keyword evidence="1" id="KW-0805">Transcription regulation</keyword>
<dbReference type="InterPro" id="IPR046335">
    <property type="entry name" value="LacI/GalR-like_sensor"/>
</dbReference>
<accession>A0A2U1T0I2</accession>
<dbReference type="InterPro" id="IPR028082">
    <property type="entry name" value="Peripla_BP_I"/>
</dbReference>
<dbReference type="Pfam" id="PF13377">
    <property type="entry name" value="Peripla_BP_3"/>
    <property type="match status" value="1"/>
</dbReference>
<dbReference type="CDD" id="cd01574">
    <property type="entry name" value="PBP1_LacI"/>
    <property type="match status" value="1"/>
</dbReference>
<dbReference type="KEGG" id="salc:C2138_10555"/>
<dbReference type="PROSITE" id="PS50932">
    <property type="entry name" value="HTH_LACI_2"/>
    <property type="match status" value="1"/>
</dbReference>
<protein>
    <submittedName>
        <fullName evidence="6">LacI family DNA-binding transcriptional regulator</fullName>
    </submittedName>
</protein>
<evidence type="ECO:0000259" key="5">
    <source>
        <dbReference type="PROSITE" id="PS50932"/>
    </source>
</evidence>
<feature type="region of interest" description="Disordered" evidence="4">
    <location>
        <begin position="329"/>
        <end position="352"/>
    </location>
</feature>
<evidence type="ECO:0000256" key="4">
    <source>
        <dbReference type="SAM" id="MobiDB-lite"/>
    </source>
</evidence>
<evidence type="ECO:0000256" key="1">
    <source>
        <dbReference type="ARBA" id="ARBA00023015"/>
    </source>
</evidence>
<dbReference type="PANTHER" id="PTHR30146:SF153">
    <property type="entry name" value="LACTOSE OPERON REPRESSOR"/>
    <property type="match status" value="1"/>
</dbReference>
<dbReference type="PANTHER" id="PTHR30146">
    <property type="entry name" value="LACI-RELATED TRANSCRIPTIONAL REPRESSOR"/>
    <property type="match status" value="1"/>
</dbReference>
<dbReference type="PRINTS" id="PR00036">
    <property type="entry name" value="HTHLACI"/>
</dbReference>
<keyword evidence="7" id="KW-1185">Reference proteome</keyword>
<dbReference type="Pfam" id="PF00356">
    <property type="entry name" value="LacI"/>
    <property type="match status" value="1"/>
</dbReference>
<dbReference type="EMBL" id="QEEX01000001">
    <property type="protein sequence ID" value="PWB97380.1"/>
    <property type="molecule type" value="Genomic_DNA"/>
</dbReference>
<comment type="caution">
    <text evidence="6">The sequence shown here is derived from an EMBL/GenBank/DDBJ whole genome shotgun (WGS) entry which is preliminary data.</text>
</comment>
<dbReference type="InterPro" id="IPR010982">
    <property type="entry name" value="Lambda_DNA-bd_dom_sf"/>
</dbReference>
<dbReference type="RefSeq" id="WP_108517685.1">
    <property type="nucleotide sequence ID" value="NZ_CP026951.1"/>
</dbReference>
<reference evidence="7" key="1">
    <citation type="submission" date="2018-04" db="EMBL/GenBank/DDBJ databases">
        <authorList>
            <person name="Liu S."/>
            <person name="Wang Z."/>
            <person name="Li J."/>
        </authorList>
    </citation>
    <scope>NUCLEOTIDE SEQUENCE [LARGE SCALE GENOMIC DNA]</scope>
    <source>
        <strain evidence="7">S1194</strain>
    </source>
</reference>
<evidence type="ECO:0000256" key="3">
    <source>
        <dbReference type="ARBA" id="ARBA00023163"/>
    </source>
</evidence>
<feature type="domain" description="HTH lacI-type" evidence="5">
    <location>
        <begin position="10"/>
        <end position="64"/>
    </location>
</feature>
<dbReference type="OrthoDB" id="9785139at2"/>
<gene>
    <name evidence="6" type="ORF">DF220_05730</name>
</gene>
<feature type="compositionally biased region" description="Low complexity" evidence="4">
    <location>
        <begin position="335"/>
        <end position="352"/>
    </location>
</feature>
<sequence length="352" mass="37688">MSSDDKARVANIFDVARLAGVSHQTVSRVVNDLPNVRPATRKRVEDAIRQLRYRPSTNARALVTRRSRMIGVITTGNPDYGPSSTLQAFTEASRGARYNVSITSMLEADPVSMRAAVETLLSQSIEAMVLIAAHRGALDSIQGLDIGVPLVAVDSSSRPGFHSVSIDQFHGARLATQHLIDLGHRSIVHLAGPSHSMDASERERGWRAALSAAGLVARAPLEGDWSPHSGYELGSALAAAGDFTAMVCGNDQMALGAMFALRERGIRVPEDVSIVGFDDIPESAFFTPPLTTVHQDFAGLGSDIMARLLDLLHEDDVPDALPQRVPTLVSRESTAPPQSSPVAVAAPQLRRP</sequence>
<proteinExistence type="predicted"/>
<dbReference type="AlphaFoldDB" id="A0A2U1T0I2"/>
<dbReference type="PROSITE" id="PS00356">
    <property type="entry name" value="HTH_LACI_1"/>
    <property type="match status" value="1"/>
</dbReference>
<dbReference type="SMART" id="SM00354">
    <property type="entry name" value="HTH_LACI"/>
    <property type="match status" value="1"/>
</dbReference>
<dbReference type="CDD" id="cd01392">
    <property type="entry name" value="HTH_LacI"/>
    <property type="match status" value="1"/>
</dbReference>
<dbReference type="Gene3D" id="3.40.50.2300">
    <property type="match status" value="2"/>
</dbReference>
<keyword evidence="2 6" id="KW-0238">DNA-binding</keyword>
<dbReference type="InterPro" id="IPR000843">
    <property type="entry name" value="HTH_LacI"/>
</dbReference>
<evidence type="ECO:0000313" key="6">
    <source>
        <dbReference type="EMBL" id="PWB97380.1"/>
    </source>
</evidence>
<evidence type="ECO:0000256" key="2">
    <source>
        <dbReference type="ARBA" id="ARBA00023125"/>
    </source>
</evidence>
<dbReference type="GO" id="GO:0000976">
    <property type="term" value="F:transcription cis-regulatory region binding"/>
    <property type="evidence" value="ECO:0007669"/>
    <property type="project" value="TreeGrafter"/>
</dbReference>
<keyword evidence="3" id="KW-0804">Transcription</keyword>
<dbReference type="Proteomes" id="UP000244978">
    <property type="component" value="Unassembled WGS sequence"/>
</dbReference>
<evidence type="ECO:0000313" key="7">
    <source>
        <dbReference type="Proteomes" id="UP000244978"/>
    </source>
</evidence>
<dbReference type="SUPFAM" id="SSF53822">
    <property type="entry name" value="Periplasmic binding protein-like I"/>
    <property type="match status" value="1"/>
</dbReference>
<name>A0A2U1T0I2_9MICO</name>
<organism evidence="6 7">
    <name type="scientific">Homoserinimonas hongtaonis</name>
    <dbReference type="NCBI Taxonomy" id="2079791"/>
    <lineage>
        <taxon>Bacteria</taxon>
        <taxon>Bacillati</taxon>
        <taxon>Actinomycetota</taxon>
        <taxon>Actinomycetes</taxon>
        <taxon>Micrococcales</taxon>
        <taxon>Microbacteriaceae</taxon>
        <taxon>Homoserinimonas</taxon>
    </lineage>
</organism>
<dbReference type="GO" id="GO:0003700">
    <property type="term" value="F:DNA-binding transcription factor activity"/>
    <property type="evidence" value="ECO:0007669"/>
    <property type="project" value="TreeGrafter"/>
</dbReference>
<dbReference type="Gene3D" id="1.10.260.40">
    <property type="entry name" value="lambda repressor-like DNA-binding domains"/>
    <property type="match status" value="1"/>
</dbReference>
<dbReference type="SUPFAM" id="SSF47413">
    <property type="entry name" value="lambda repressor-like DNA-binding domains"/>
    <property type="match status" value="1"/>
</dbReference>